<organism evidence="14">
    <name type="scientific">Alligator sinensis</name>
    <name type="common">Chinese alligator</name>
    <dbReference type="NCBI Taxonomy" id="38654"/>
    <lineage>
        <taxon>Eukaryota</taxon>
        <taxon>Metazoa</taxon>
        <taxon>Chordata</taxon>
        <taxon>Craniata</taxon>
        <taxon>Vertebrata</taxon>
        <taxon>Euteleostomi</taxon>
        <taxon>Archelosauria</taxon>
        <taxon>Archosauria</taxon>
        <taxon>Crocodylia</taxon>
        <taxon>Alligatoridae</taxon>
        <taxon>Alligatorinae</taxon>
        <taxon>Alligator</taxon>
    </lineage>
</organism>
<evidence type="ECO:0000313" key="15">
    <source>
        <dbReference type="RefSeq" id="XP_025057797.1"/>
    </source>
</evidence>
<dbReference type="CTD" id="4142"/>
<evidence type="ECO:0000256" key="9">
    <source>
        <dbReference type="ARBA" id="ARBA00023224"/>
    </source>
</evidence>
<protein>
    <submittedName>
        <fullName evidence="14 15">Proto-oncogene Mas</fullName>
    </submittedName>
</protein>
<dbReference type="Pfam" id="PF00001">
    <property type="entry name" value="7tm_1"/>
    <property type="match status" value="1"/>
</dbReference>
<reference evidence="14" key="1">
    <citation type="submission" date="2023-09" db="UniProtKB">
        <authorList>
            <consortium name="RefSeq"/>
        </authorList>
    </citation>
    <scope>IDENTIFICATION</scope>
</reference>
<feature type="transmembrane region" description="Helical" evidence="11">
    <location>
        <begin position="37"/>
        <end position="59"/>
    </location>
</feature>
<dbReference type="GO" id="GO:0001595">
    <property type="term" value="F:angiotensin receptor activity"/>
    <property type="evidence" value="ECO:0007669"/>
    <property type="project" value="TreeGrafter"/>
</dbReference>
<dbReference type="PRINTS" id="PR00237">
    <property type="entry name" value="GPCRRHODOPSN"/>
</dbReference>
<keyword evidence="13" id="KW-1185">Reference proteome</keyword>
<keyword evidence="2" id="KW-1003">Cell membrane</keyword>
<keyword evidence="5 10" id="KW-0297">G-protein coupled receptor</keyword>
<evidence type="ECO:0000256" key="2">
    <source>
        <dbReference type="ARBA" id="ARBA00022475"/>
    </source>
</evidence>
<evidence type="ECO:0000256" key="7">
    <source>
        <dbReference type="ARBA" id="ARBA00023170"/>
    </source>
</evidence>
<evidence type="ECO:0000256" key="6">
    <source>
        <dbReference type="ARBA" id="ARBA00023136"/>
    </source>
</evidence>
<feature type="transmembrane region" description="Helical" evidence="11">
    <location>
        <begin position="229"/>
        <end position="249"/>
    </location>
</feature>
<keyword evidence="4 11" id="KW-1133">Transmembrane helix</keyword>
<dbReference type="eggNOG" id="KOG3656">
    <property type="taxonomic scope" value="Eukaryota"/>
</dbReference>
<comment type="similarity">
    <text evidence="10">Belongs to the G-protein coupled receptor 1 family.</text>
</comment>
<dbReference type="GeneID" id="102383114"/>
<feature type="transmembrane region" description="Helical" evidence="11">
    <location>
        <begin position="103"/>
        <end position="130"/>
    </location>
</feature>
<comment type="subcellular location">
    <subcellularLocation>
        <location evidence="1">Cell membrane</location>
        <topology evidence="1">Multi-pass membrane protein</topology>
    </subcellularLocation>
</comment>
<feature type="transmembrane region" description="Helical" evidence="11">
    <location>
        <begin position="192"/>
        <end position="217"/>
    </location>
</feature>
<keyword evidence="6 11" id="KW-0472">Membrane</keyword>
<dbReference type="Proteomes" id="UP000189705">
    <property type="component" value="Unplaced"/>
</dbReference>
<dbReference type="InterPro" id="IPR017452">
    <property type="entry name" value="GPCR_Rhodpsn_7TM"/>
</dbReference>
<gene>
    <name evidence="14 15" type="primary">MAS1</name>
</gene>
<evidence type="ECO:0000256" key="10">
    <source>
        <dbReference type="RuleBase" id="RU000688"/>
    </source>
</evidence>
<keyword evidence="9 10" id="KW-0807">Transducer</keyword>
<evidence type="ECO:0000256" key="1">
    <source>
        <dbReference type="ARBA" id="ARBA00004651"/>
    </source>
</evidence>
<dbReference type="STRING" id="38654.A0A1U7RPY3"/>
<keyword evidence="3 10" id="KW-0812">Transmembrane</keyword>
<evidence type="ECO:0000313" key="14">
    <source>
        <dbReference type="RefSeq" id="XP_006021989.1"/>
    </source>
</evidence>
<dbReference type="PANTHER" id="PTHR11334:SF60">
    <property type="entry name" value="MAS-RELATED G-PROTEIN COUPLED RECEPTOR MEMBER H"/>
    <property type="match status" value="1"/>
</dbReference>
<dbReference type="PROSITE" id="PS00237">
    <property type="entry name" value="G_PROTEIN_RECEP_F1_1"/>
    <property type="match status" value="1"/>
</dbReference>
<dbReference type="Gene3D" id="1.20.1070.10">
    <property type="entry name" value="Rhodopsin 7-helix transmembrane proteins"/>
    <property type="match status" value="1"/>
</dbReference>
<dbReference type="KEGG" id="asn:102383114"/>
<keyword evidence="7 10" id="KW-0675">Receptor</keyword>
<sequence length="332" mass="38311">MDEWNVTYYNFTEVSMDYTTTKGNFSIEDTHVFATGLVWLMMIISILGFVENGVILWFLCFKIRRNPFTVYIANLCVADACLLLCDFVLSVHYTLHSEVYFGIYYTLTFFSFTLLFGYNTGLCFLMVISVERCLCVFYPIWYRCHRSKHQSVIVCTILWTFSCLVTTAEYCVCIDTITEEPIESYREICRGVVIFLCILNFLLCAPLMILSSLILVVKTYKTPITSHSSKLYIIIVTTVIIFLIFALPLRIMYLLQYQYNSLFSDLTGNLIMLLSTINSAVNPLIYYFVGSSKENRFRESLKAVFDRAFKDGSEPESQETAVYQRAASELAH</sequence>
<keyword evidence="8" id="KW-0325">Glycoprotein</keyword>
<accession>A0A1U7RPY3</accession>
<dbReference type="PROSITE" id="PS50262">
    <property type="entry name" value="G_PROTEIN_RECEP_F1_2"/>
    <property type="match status" value="1"/>
</dbReference>
<dbReference type="FunFam" id="1.20.1070.10:FF:000134">
    <property type="entry name" value="proto-oncogene Mas"/>
    <property type="match status" value="1"/>
</dbReference>
<dbReference type="PANTHER" id="PTHR11334">
    <property type="entry name" value="MAS-RELATED G-PROTEIN COUPLED RECEPTOR"/>
    <property type="match status" value="1"/>
</dbReference>
<evidence type="ECO:0000259" key="12">
    <source>
        <dbReference type="PROSITE" id="PS50262"/>
    </source>
</evidence>
<dbReference type="GO" id="GO:0005886">
    <property type="term" value="C:plasma membrane"/>
    <property type="evidence" value="ECO:0007669"/>
    <property type="project" value="UniProtKB-SubCell"/>
</dbReference>
<dbReference type="InterPro" id="IPR000276">
    <property type="entry name" value="GPCR_Rhodpsn"/>
</dbReference>
<dbReference type="InterPro" id="IPR026234">
    <property type="entry name" value="MRGPCRFAMILY"/>
</dbReference>
<evidence type="ECO:0000256" key="3">
    <source>
        <dbReference type="ARBA" id="ARBA00022692"/>
    </source>
</evidence>
<evidence type="ECO:0000256" key="8">
    <source>
        <dbReference type="ARBA" id="ARBA00023180"/>
    </source>
</evidence>
<dbReference type="RefSeq" id="XP_025057797.1">
    <property type="nucleotide sequence ID" value="XM_025202012.1"/>
</dbReference>
<feature type="transmembrane region" description="Helical" evidence="11">
    <location>
        <begin position="269"/>
        <end position="289"/>
    </location>
</feature>
<evidence type="ECO:0000256" key="5">
    <source>
        <dbReference type="ARBA" id="ARBA00023040"/>
    </source>
</evidence>
<dbReference type="SUPFAM" id="SSF81321">
    <property type="entry name" value="Family A G protein-coupled receptor-like"/>
    <property type="match status" value="1"/>
</dbReference>
<dbReference type="AlphaFoldDB" id="A0A1U7RPY3"/>
<evidence type="ECO:0000256" key="11">
    <source>
        <dbReference type="SAM" id="Phobius"/>
    </source>
</evidence>
<evidence type="ECO:0000256" key="4">
    <source>
        <dbReference type="ARBA" id="ARBA00022989"/>
    </source>
</evidence>
<evidence type="ECO:0000313" key="13">
    <source>
        <dbReference type="Proteomes" id="UP000189705"/>
    </source>
</evidence>
<feature type="transmembrane region" description="Helical" evidence="11">
    <location>
        <begin position="71"/>
        <end position="91"/>
    </location>
</feature>
<feature type="domain" description="G-protein coupled receptors family 1 profile" evidence="12">
    <location>
        <begin position="51"/>
        <end position="286"/>
    </location>
</feature>
<proteinExistence type="inferred from homology"/>
<dbReference type="RefSeq" id="XP_006021989.1">
    <property type="nucleotide sequence ID" value="XM_006021927.3"/>
</dbReference>
<dbReference type="PRINTS" id="PR02108">
    <property type="entry name" value="MRGPCRFAMILY"/>
</dbReference>
<name>A0A1U7RPY3_ALLSI</name>
<feature type="transmembrane region" description="Helical" evidence="11">
    <location>
        <begin position="151"/>
        <end position="172"/>
    </location>
</feature>